<evidence type="ECO:0000313" key="3">
    <source>
        <dbReference type="Proteomes" id="UP000811609"/>
    </source>
</evidence>
<keyword evidence="1" id="KW-0812">Transmembrane</keyword>
<feature type="transmembrane region" description="Helical" evidence="1">
    <location>
        <begin position="20"/>
        <end position="41"/>
    </location>
</feature>
<evidence type="ECO:0000313" key="2">
    <source>
        <dbReference type="EMBL" id="KAG6651012.1"/>
    </source>
</evidence>
<sequence length="109" mass="12730">MLKPKPFWSYSNLPLKLNTVRSLSVTFFVPSFLIFTATVWFKTGNRKHNPKAHTKVLQPPYTLKKIALDSQLFSPPLFLLLPGFDQNHHRLNQKNKRTEAEYGQYIITQ</sequence>
<name>A0A8T1Q9I2_CARIL</name>
<proteinExistence type="predicted"/>
<dbReference type="EMBL" id="CM031814">
    <property type="protein sequence ID" value="KAG6651012.1"/>
    <property type="molecule type" value="Genomic_DNA"/>
</dbReference>
<accession>A0A8T1Q9I2</accession>
<protein>
    <submittedName>
        <fullName evidence="2">Uncharacterized protein</fullName>
    </submittedName>
</protein>
<reference evidence="2" key="1">
    <citation type="submission" date="2020-12" db="EMBL/GenBank/DDBJ databases">
        <title>WGS assembly of Carya illinoinensis cv. Pawnee.</title>
        <authorList>
            <person name="Platts A."/>
            <person name="Shu S."/>
            <person name="Wright S."/>
            <person name="Barry K."/>
            <person name="Edger P."/>
            <person name="Pires J.C."/>
            <person name="Schmutz J."/>
        </authorList>
    </citation>
    <scope>NUCLEOTIDE SEQUENCE</scope>
    <source>
        <tissue evidence="2">Leaf</tissue>
    </source>
</reference>
<comment type="caution">
    <text evidence="2">The sequence shown here is derived from an EMBL/GenBank/DDBJ whole genome shotgun (WGS) entry which is preliminary data.</text>
</comment>
<keyword evidence="3" id="KW-1185">Reference proteome</keyword>
<gene>
    <name evidence="2" type="ORF">CIPAW_06G082500</name>
</gene>
<dbReference type="AlphaFoldDB" id="A0A8T1Q9I2"/>
<keyword evidence="1" id="KW-0472">Membrane</keyword>
<evidence type="ECO:0000256" key="1">
    <source>
        <dbReference type="SAM" id="Phobius"/>
    </source>
</evidence>
<dbReference type="Proteomes" id="UP000811609">
    <property type="component" value="Chromosome 6"/>
</dbReference>
<keyword evidence="1" id="KW-1133">Transmembrane helix</keyword>
<organism evidence="2 3">
    <name type="scientific">Carya illinoinensis</name>
    <name type="common">Pecan</name>
    <dbReference type="NCBI Taxonomy" id="32201"/>
    <lineage>
        <taxon>Eukaryota</taxon>
        <taxon>Viridiplantae</taxon>
        <taxon>Streptophyta</taxon>
        <taxon>Embryophyta</taxon>
        <taxon>Tracheophyta</taxon>
        <taxon>Spermatophyta</taxon>
        <taxon>Magnoliopsida</taxon>
        <taxon>eudicotyledons</taxon>
        <taxon>Gunneridae</taxon>
        <taxon>Pentapetalae</taxon>
        <taxon>rosids</taxon>
        <taxon>fabids</taxon>
        <taxon>Fagales</taxon>
        <taxon>Juglandaceae</taxon>
        <taxon>Carya</taxon>
    </lineage>
</organism>